<dbReference type="EMBL" id="JACSRA010000019">
    <property type="protein sequence ID" value="MBD7912109.1"/>
    <property type="molecule type" value="Genomic_DNA"/>
</dbReference>
<evidence type="ECO:0000259" key="1">
    <source>
        <dbReference type="PROSITE" id="PS50056"/>
    </source>
</evidence>
<sequence length="327" mass="37841">MMKKKLKHLVSIMVIAGLVVGSYSLQPKVIDNILLEFAKTKVSQNNKDVKLVIDKDNENTLPKNFRMSGDVINRESSSNVNLKGLRDLNESGSGALSKNSLKMIKDKFEVNKKIKNIIDVDLRQEAHGFLKGMAISWYGKRDQANINKERKDIIRNEKDKLKKIKKDKYIVFDKLKEGKSVNTISEIIKPKKVQTEKQLAESQKIDYLRLTVTDHLKPKDDEVDLFVKKMRKISTKDTWVHFHCRGGVGRTTTFMAMYDMMHNAKEVSFEDIMERQALIGGSDILKKDAEDNETGDENRADFLKKFYKYCKLNNDNFKTSWSEWCFE</sequence>
<dbReference type="Proteomes" id="UP000627781">
    <property type="component" value="Unassembled WGS sequence"/>
</dbReference>
<dbReference type="PROSITE" id="PS00383">
    <property type="entry name" value="TYR_PHOSPHATASE_1"/>
    <property type="match status" value="1"/>
</dbReference>
<dbReference type="PROSITE" id="PS50056">
    <property type="entry name" value="TYR_PHOSPHATASE_2"/>
    <property type="match status" value="1"/>
</dbReference>
<gene>
    <name evidence="2" type="ORF">H9661_12150</name>
</gene>
<dbReference type="SUPFAM" id="SSF52799">
    <property type="entry name" value="(Phosphotyrosine protein) phosphatases II"/>
    <property type="match status" value="1"/>
</dbReference>
<dbReference type="Gene3D" id="3.30.70.1690">
    <property type="match status" value="1"/>
</dbReference>
<dbReference type="InterPro" id="IPR016130">
    <property type="entry name" value="Tyr_Pase_AS"/>
</dbReference>
<protein>
    <submittedName>
        <fullName evidence="2">Protein tyrosine phosphatase</fullName>
    </submittedName>
</protein>
<feature type="domain" description="Tyrosine specific protein phosphatases" evidence="1">
    <location>
        <begin position="224"/>
        <end position="274"/>
    </location>
</feature>
<dbReference type="InterPro" id="IPR000387">
    <property type="entry name" value="Tyr_Pase_dom"/>
</dbReference>
<dbReference type="SMART" id="SM01301">
    <property type="entry name" value="PTPlike_phytase"/>
    <property type="match status" value="1"/>
</dbReference>
<reference evidence="2 3" key="1">
    <citation type="submission" date="2020-08" db="EMBL/GenBank/DDBJ databases">
        <title>A Genomic Blueprint of the Chicken Gut Microbiome.</title>
        <authorList>
            <person name="Gilroy R."/>
            <person name="Ravi A."/>
            <person name="Getino M."/>
            <person name="Pursley I."/>
            <person name="Horton D.L."/>
            <person name="Alikhan N.-F."/>
            <person name="Baker D."/>
            <person name="Gharbi K."/>
            <person name="Hall N."/>
            <person name="Watson M."/>
            <person name="Adriaenssens E.M."/>
            <person name="Foster-Nyarko E."/>
            <person name="Jarju S."/>
            <person name="Secka A."/>
            <person name="Antonio M."/>
            <person name="Oren A."/>
            <person name="Chaudhuri R."/>
            <person name="La Ragione R.M."/>
            <person name="Hildebrand F."/>
            <person name="Pallen M.J."/>
        </authorList>
    </citation>
    <scope>NUCLEOTIDE SEQUENCE [LARGE SCALE GENOMIC DNA]</scope>
    <source>
        <strain evidence="2 3">Sa3CVN1</strain>
    </source>
</reference>
<dbReference type="Pfam" id="PF14566">
    <property type="entry name" value="PTPlike_phytase"/>
    <property type="match status" value="1"/>
</dbReference>
<name>A0ABR8PVC2_9CLOT</name>
<evidence type="ECO:0000313" key="3">
    <source>
        <dbReference type="Proteomes" id="UP000627781"/>
    </source>
</evidence>
<dbReference type="InterPro" id="IPR029021">
    <property type="entry name" value="Prot-tyrosine_phosphatase-like"/>
</dbReference>
<keyword evidence="3" id="KW-1185">Reference proteome</keyword>
<evidence type="ECO:0000313" key="2">
    <source>
        <dbReference type="EMBL" id="MBD7912109.1"/>
    </source>
</evidence>
<organism evidence="2 3">
    <name type="scientific">Clostridium cibarium</name>
    <dbReference type="NCBI Taxonomy" id="2762247"/>
    <lineage>
        <taxon>Bacteria</taxon>
        <taxon>Bacillati</taxon>
        <taxon>Bacillota</taxon>
        <taxon>Clostridia</taxon>
        <taxon>Eubacteriales</taxon>
        <taxon>Clostridiaceae</taxon>
        <taxon>Clostridium</taxon>
    </lineage>
</organism>
<accession>A0ABR8PVC2</accession>
<dbReference type="Gene3D" id="3.90.190.10">
    <property type="entry name" value="Protein tyrosine phosphatase superfamily"/>
    <property type="match status" value="1"/>
</dbReference>
<comment type="caution">
    <text evidence="2">The sequence shown here is derived from an EMBL/GenBank/DDBJ whole genome shotgun (WGS) entry which is preliminary data.</text>
</comment>
<proteinExistence type="predicted"/>